<protein>
    <recommendedName>
        <fullName evidence="4">Prepilin type IV endopeptidase peptidase domain-containing protein</fullName>
    </recommendedName>
</protein>
<organism evidence="2 3">
    <name type="scientific">Lacticaseibacillus brantae DSM 23927</name>
    <dbReference type="NCBI Taxonomy" id="1423727"/>
    <lineage>
        <taxon>Bacteria</taxon>
        <taxon>Bacillati</taxon>
        <taxon>Bacillota</taxon>
        <taxon>Bacilli</taxon>
        <taxon>Lactobacillales</taxon>
        <taxon>Lactobacillaceae</taxon>
        <taxon>Lacticaseibacillus</taxon>
    </lineage>
</organism>
<feature type="transmembrane region" description="Helical" evidence="1">
    <location>
        <begin position="74"/>
        <end position="93"/>
    </location>
</feature>
<feature type="transmembrane region" description="Helical" evidence="1">
    <location>
        <begin position="141"/>
        <end position="159"/>
    </location>
</feature>
<sequence>MIKMPLLGLFSYYWGVRPHQGSQYWVQFTLWLSSLFFFTTWQGSLLQVGLIVWASQDWRERRIAAVPLEFWSVLVAWPHWQPAVIGLVLGLSLGWISGGFGSGDAIIVAALAGYFPLTAVLWVLLLACLSTLAHHYHHNEATYPFAFHLAVGVQVWLWLSPLNLI</sequence>
<keyword evidence="1" id="KW-0812">Transmembrane</keyword>
<reference evidence="2 3" key="1">
    <citation type="journal article" date="2015" name="Genome Announc.">
        <title>Expanding the biotechnology potential of lactobacilli through comparative genomics of 213 strains and associated genera.</title>
        <authorList>
            <person name="Sun Z."/>
            <person name="Harris H.M."/>
            <person name="McCann A."/>
            <person name="Guo C."/>
            <person name="Argimon S."/>
            <person name="Zhang W."/>
            <person name="Yang X."/>
            <person name="Jeffery I.B."/>
            <person name="Cooney J.C."/>
            <person name="Kagawa T.F."/>
            <person name="Liu W."/>
            <person name="Song Y."/>
            <person name="Salvetti E."/>
            <person name="Wrobel A."/>
            <person name="Rasinkangas P."/>
            <person name="Parkhill J."/>
            <person name="Rea M.C."/>
            <person name="O'Sullivan O."/>
            <person name="Ritari J."/>
            <person name="Douillard F.P."/>
            <person name="Paul Ross R."/>
            <person name="Yang R."/>
            <person name="Briner A.E."/>
            <person name="Felis G.E."/>
            <person name="de Vos W.M."/>
            <person name="Barrangou R."/>
            <person name="Klaenhammer T.R."/>
            <person name="Caufield P.W."/>
            <person name="Cui Y."/>
            <person name="Zhang H."/>
            <person name="O'Toole P.W."/>
        </authorList>
    </citation>
    <scope>NUCLEOTIDE SEQUENCE [LARGE SCALE GENOMIC DNA]</scope>
    <source>
        <strain evidence="2 3">DSM 23927</strain>
    </source>
</reference>
<dbReference type="STRING" id="1423727.FC34_GL000996"/>
<keyword evidence="1" id="KW-1133">Transmembrane helix</keyword>
<proteinExistence type="predicted"/>
<dbReference type="EMBL" id="AYZQ01000002">
    <property type="protein sequence ID" value="KRM72013.1"/>
    <property type="molecule type" value="Genomic_DNA"/>
</dbReference>
<dbReference type="Proteomes" id="UP000051672">
    <property type="component" value="Unassembled WGS sequence"/>
</dbReference>
<feature type="transmembrane region" description="Helical" evidence="1">
    <location>
        <begin position="28"/>
        <end position="53"/>
    </location>
</feature>
<comment type="caution">
    <text evidence="2">The sequence shown here is derived from an EMBL/GenBank/DDBJ whole genome shotgun (WGS) entry which is preliminary data.</text>
</comment>
<evidence type="ECO:0000313" key="2">
    <source>
        <dbReference type="EMBL" id="KRM72013.1"/>
    </source>
</evidence>
<evidence type="ECO:0000256" key="1">
    <source>
        <dbReference type="SAM" id="Phobius"/>
    </source>
</evidence>
<evidence type="ECO:0000313" key="3">
    <source>
        <dbReference type="Proteomes" id="UP000051672"/>
    </source>
</evidence>
<keyword evidence="1" id="KW-0472">Membrane</keyword>
<evidence type="ECO:0008006" key="4">
    <source>
        <dbReference type="Google" id="ProtNLM"/>
    </source>
</evidence>
<name>A0A0R2AXF3_9LACO</name>
<dbReference type="PATRIC" id="fig|1423727.3.peg.1003"/>
<accession>A0A0R2AXF3</accession>
<feature type="transmembrane region" description="Helical" evidence="1">
    <location>
        <begin position="105"/>
        <end position="129"/>
    </location>
</feature>
<keyword evidence="3" id="KW-1185">Reference proteome</keyword>
<gene>
    <name evidence="2" type="ORF">FC34_GL000996</name>
</gene>
<dbReference type="AlphaFoldDB" id="A0A0R2AXF3"/>